<evidence type="ECO:0000313" key="1">
    <source>
        <dbReference type="EMBL" id="AGR46875.1"/>
    </source>
</evidence>
<dbReference type="OrthoDB" id="32307at10239"/>
<keyword evidence="2" id="KW-1185">Reference proteome</keyword>
<protein>
    <submittedName>
        <fullName evidence="1">Uncharacterized protein</fullName>
    </submittedName>
</protein>
<gene>
    <name evidence="1" type="ORF">JL_211</name>
</gene>
<dbReference type="RefSeq" id="YP_009215987.1">
    <property type="nucleotide sequence ID" value="NC_028982.1"/>
</dbReference>
<reference evidence="1 2" key="1">
    <citation type="journal article" date="2014" name="Genome Announc.">
        <title>Genome Sequences of Three Novel Bacillus cereus Bacteriophages.</title>
        <authorList>
            <person name="Grose J.H."/>
            <person name="Jensen J.D."/>
            <person name="Merrill B.D."/>
            <person name="Fisher J.N."/>
            <person name="Burnett S.H."/>
            <person name="Breakwell D.P."/>
        </authorList>
    </citation>
    <scope>NUCLEOTIDE SEQUENCE [LARGE SCALE GENOMIC DNA]</scope>
</reference>
<accession>S5MME5</accession>
<dbReference type="KEGG" id="vg:26642329"/>
<name>S5MME5_9CAUD</name>
<evidence type="ECO:0000313" key="2">
    <source>
        <dbReference type="Proteomes" id="UP000015092"/>
    </source>
</evidence>
<sequence length="140" mass="15131">MKLIIGKVASGKSQKVIDIAKEKAVEGKATLIVTSLADELGERFGAAKRELAEHKDNFMVTSIRPDTSSNPEMAVVKGMIPVFGAVPDVIIVHAEIFSRELVLALMNLEPVLKAEVYMVVQANSEFAPGVQVVDVEEVIN</sequence>
<dbReference type="EMBL" id="KC595512">
    <property type="protein sequence ID" value="AGR46875.1"/>
    <property type="molecule type" value="Genomic_DNA"/>
</dbReference>
<organism evidence="1 2">
    <name type="scientific">Bacillus phage JL</name>
    <dbReference type="NCBI Taxonomy" id="1296655"/>
    <lineage>
        <taxon>Viruses</taxon>
        <taxon>Duplodnaviria</taxon>
        <taxon>Heunggongvirae</taxon>
        <taxon>Uroviricota</taxon>
        <taxon>Caudoviricetes</taxon>
        <taxon>Herelleviridae</taxon>
        <taxon>Spounavirinae</taxon>
        <taxon>Siminovitchvirus</taxon>
        <taxon>Siminovitchvirus JL</taxon>
    </lineage>
</organism>
<dbReference type="Proteomes" id="UP000015092">
    <property type="component" value="Segment"/>
</dbReference>
<dbReference type="GeneID" id="26642329"/>
<proteinExistence type="predicted"/>